<evidence type="ECO:0000256" key="7">
    <source>
        <dbReference type="SAM" id="Phobius"/>
    </source>
</evidence>
<proteinExistence type="predicted"/>
<dbReference type="InterPro" id="IPR030923">
    <property type="entry name" value="LptG"/>
</dbReference>
<feature type="region of interest" description="Disordered" evidence="6">
    <location>
        <begin position="220"/>
        <end position="240"/>
    </location>
</feature>
<evidence type="ECO:0000256" key="6">
    <source>
        <dbReference type="SAM" id="MobiDB-lite"/>
    </source>
</evidence>
<evidence type="ECO:0000256" key="5">
    <source>
        <dbReference type="ARBA" id="ARBA00023136"/>
    </source>
</evidence>
<dbReference type="PANTHER" id="PTHR33529:SF2">
    <property type="entry name" value="LIPOPOLYSACCHARIDE EXPORT SYSTEM PERMEASE PROTEIN LPTG"/>
    <property type="match status" value="1"/>
</dbReference>
<dbReference type="InterPro" id="IPR005495">
    <property type="entry name" value="LptG/LptF_permease"/>
</dbReference>
<dbReference type="GO" id="GO:0043190">
    <property type="term" value="C:ATP-binding cassette (ABC) transporter complex"/>
    <property type="evidence" value="ECO:0007669"/>
    <property type="project" value="InterPro"/>
</dbReference>
<dbReference type="STRING" id="76731.RD2015_2259"/>
<feature type="transmembrane region" description="Helical" evidence="7">
    <location>
        <begin position="12"/>
        <end position="33"/>
    </location>
</feature>
<dbReference type="Proteomes" id="UP000060699">
    <property type="component" value="Chromosome"/>
</dbReference>
<feature type="transmembrane region" description="Helical" evidence="7">
    <location>
        <begin position="303"/>
        <end position="323"/>
    </location>
</feature>
<organism evidence="8 9">
    <name type="scientific">Roseateles depolymerans</name>
    <dbReference type="NCBI Taxonomy" id="76731"/>
    <lineage>
        <taxon>Bacteria</taxon>
        <taxon>Pseudomonadati</taxon>
        <taxon>Pseudomonadota</taxon>
        <taxon>Betaproteobacteria</taxon>
        <taxon>Burkholderiales</taxon>
        <taxon>Sphaerotilaceae</taxon>
        <taxon>Roseateles</taxon>
    </lineage>
</organism>
<dbReference type="PANTHER" id="PTHR33529">
    <property type="entry name" value="SLR0882 PROTEIN-RELATED"/>
    <property type="match status" value="1"/>
</dbReference>
<protein>
    <submittedName>
        <fullName evidence="8">Putative ABC transporter permease</fullName>
    </submittedName>
</protein>
<dbReference type="PATRIC" id="fig|76731.3.peg.2313"/>
<keyword evidence="4 7" id="KW-1133">Transmembrane helix</keyword>
<dbReference type="AlphaFoldDB" id="A0A0U3N3G3"/>
<dbReference type="OrthoDB" id="9776227at2"/>
<dbReference type="GO" id="GO:0015920">
    <property type="term" value="P:lipopolysaccharide transport"/>
    <property type="evidence" value="ECO:0007669"/>
    <property type="project" value="TreeGrafter"/>
</dbReference>
<feature type="transmembrane region" description="Helical" evidence="7">
    <location>
        <begin position="39"/>
        <end position="57"/>
    </location>
</feature>
<reference evidence="8 9" key="1">
    <citation type="submission" date="2015-12" db="EMBL/GenBank/DDBJ databases">
        <title>Complete genome of Roseateles depolymerans KCTC 42856.</title>
        <authorList>
            <person name="Kim K.M."/>
        </authorList>
    </citation>
    <scope>NUCLEOTIDE SEQUENCE [LARGE SCALE GENOMIC DNA]</scope>
    <source>
        <strain evidence="8 9">KCTC 42856</strain>
    </source>
</reference>
<dbReference type="EMBL" id="CP013729">
    <property type="protein sequence ID" value="ALV06731.1"/>
    <property type="molecule type" value="Genomic_DNA"/>
</dbReference>
<dbReference type="GO" id="GO:0055085">
    <property type="term" value="P:transmembrane transport"/>
    <property type="evidence" value="ECO:0007669"/>
    <property type="project" value="InterPro"/>
</dbReference>
<keyword evidence="2" id="KW-1003">Cell membrane</keyword>
<sequence>MKTVRRLLYRDILSSFALVMAGFLALFFFVDFIDDLDRFQRLGLGVGWAIWSCILKMPGRFYELMPIAVLIGTIFSLARLAQSSEFTILRTGGLSPARALGLLSIIALFFALTAFVVGDYLTPWADKQAQLLKSTGNGGVTNASGAWMKDRDGDYSYAVHVGRAKASGVMEDVLIMEFDPKGAMTTRLTARQGAVDSSGRWQLQDVKLMQWTRALTPLNRAAGSVTDPKNSQAPQDKLSDNPSVRELLLPQYSWQSQLPSGVVAAAVQPTWNMSTLELYRYTRHLSSQEQASQQPEIQFWRKAFYPFACMVMVALALPFAYLHFRSGGISVKVFGGIMLGISFVVLNAITGHVGLLRDWTPWLVASAPSLFYLGISMAAFGWLVRYR</sequence>
<evidence type="ECO:0000256" key="3">
    <source>
        <dbReference type="ARBA" id="ARBA00022692"/>
    </source>
</evidence>
<feature type="transmembrane region" description="Helical" evidence="7">
    <location>
        <begin position="362"/>
        <end position="384"/>
    </location>
</feature>
<dbReference type="NCBIfam" id="TIGR04408">
    <property type="entry name" value="LptG_lptG"/>
    <property type="match status" value="1"/>
</dbReference>
<keyword evidence="5 7" id="KW-0472">Membrane</keyword>
<name>A0A0U3N3G3_9BURK</name>
<dbReference type="KEGG" id="rdp:RD2015_2259"/>
<keyword evidence="9" id="KW-1185">Reference proteome</keyword>
<feature type="transmembrane region" description="Helical" evidence="7">
    <location>
        <begin position="329"/>
        <end position="350"/>
    </location>
</feature>
<evidence type="ECO:0000313" key="9">
    <source>
        <dbReference type="Proteomes" id="UP000060699"/>
    </source>
</evidence>
<evidence type="ECO:0000256" key="4">
    <source>
        <dbReference type="ARBA" id="ARBA00022989"/>
    </source>
</evidence>
<dbReference type="Pfam" id="PF03739">
    <property type="entry name" value="LptF_LptG"/>
    <property type="match status" value="1"/>
</dbReference>
<feature type="transmembrane region" description="Helical" evidence="7">
    <location>
        <begin position="101"/>
        <end position="121"/>
    </location>
</feature>
<evidence type="ECO:0000256" key="1">
    <source>
        <dbReference type="ARBA" id="ARBA00004651"/>
    </source>
</evidence>
<dbReference type="RefSeq" id="WP_058934964.1">
    <property type="nucleotide sequence ID" value="NZ_CP013729.1"/>
</dbReference>
<comment type="subcellular location">
    <subcellularLocation>
        <location evidence="1">Cell membrane</location>
        <topology evidence="1">Multi-pass membrane protein</topology>
    </subcellularLocation>
</comment>
<keyword evidence="3 7" id="KW-0812">Transmembrane</keyword>
<evidence type="ECO:0000313" key="8">
    <source>
        <dbReference type="EMBL" id="ALV06731.1"/>
    </source>
</evidence>
<accession>A0A0U3N3G3</accession>
<gene>
    <name evidence="8" type="ORF">RD2015_2259</name>
</gene>
<evidence type="ECO:0000256" key="2">
    <source>
        <dbReference type="ARBA" id="ARBA00022475"/>
    </source>
</evidence>
<feature type="transmembrane region" description="Helical" evidence="7">
    <location>
        <begin position="64"/>
        <end position="81"/>
    </location>
</feature>